<gene>
    <name evidence="6" type="ORF">IRJ18_20615</name>
</gene>
<evidence type="ECO:0000256" key="4">
    <source>
        <dbReference type="RuleBase" id="RU361169"/>
    </source>
</evidence>
<comment type="similarity">
    <text evidence="1 4">Belongs to the glycosyl hydrolase 28 family.</text>
</comment>
<reference evidence="6 7" key="1">
    <citation type="submission" date="2020-10" db="EMBL/GenBank/DDBJ databases">
        <title>Mucilaginibacter mali sp. nov., isolated from rhizosphere soil of apple orchard.</title>
        <authorList>
            <person name="Lee J.-S."/>
            <person name="Kim H.S."/>
            <person name="Kim J.-S."/>
        </authorList>
    </citation>
    <scope>NUCLEOTIDE SEQUENCE [LARGE SCALE GENOMIC DNA]</scope>
    <source>
        <strain evidence="6 7">KCTC 23157</strain>
    </source>
</reference>
<protein>
    <submittedName>
        <fullName evidence="6">Right-handed parallel beta-helix repeat-containing protein</fullName>
    </submittedName>
</protein>
<keyword evidence="2 4" id="KW-0378">Hydrolase</keyword>
<evidence type="ECO:0000256" key="5">
    <source>
        <dbReference type="SAM" id="SignalP"/>
    </source>
</evidence>
<dbReference type="PANTHER" id="PTHR31339">
    <property type="entry name" value="PECTIN LYASE-RELATED"/>
    <property type="match status" value="1"/>
</dbReference>
<dbReference type="InterPro" id="IPR011050">
    <property type="entry name" value="Pectin_lyase_fold/virulence"/>
</dbReference>
<name>A0ABR9XN24_9SPHI</name>
<dbReference type="Gene3D" id="2.160.20.10">
    <property type="entry name" value="Single-stranded right-handed beta-helix, Pectin lyase-like"/>
    <property type="match status" value="1"/>
</dbReference>
<dbReference type="Proteomes" id="UP000632774">
    <property type="component" value="Unassembled WGS sequence"/>
</dbReference>
<dbReference type="InterPro" id="IPR012334">
    <property type="entry name" value="Pectin_lyas_fold"/>
</dbReference>
<comment type="caution">
    <text evidence="6">The sequence shown here is derived from an EMBL/GenBank/DDBJ whole genome shotgun (WGS) entry which is preliminary data.</text>
</comment>
<evidence type="ECO:0000313" key="7">
    <source>
        <dbReference type="Proteomes" id="UP000632774"/>
    </source>
</evidence>
<dbReference type="EMBL" id="JADFFM010000002">
    <property type="protein sequence ID" value="MBE9668783.1"/>
    <property type="molecule type" value="Genomic_DNA"/>
</dbReference>
<dbReference type="RefSeq" id="WP_194108165.1">
    <property type="nucleotide sequence ID" value="NZ_JADFFM010000002.1"/>
</dbReference>
<evidence type="ECO:0000256" key="2">
    <source>
        <dbReference type="ARBA" id="ARBA00022801"/>
    </source>
</evidence>
<evidence type="ECO:0000256" key="3">
    <source>
        <dbReference type="ARBA" id="ARBA00023295"/>
    </source>
</evidence>
<keyword evidence="7" id="KW-1185">Reference proteome</keyword>
<evidence type="ECO:0000256" key="1">
    <source>
        <dbReference type="ARBA" id="ARBA00008834"/>
    </source>
</evidence>
<dbReference type="SUPFAM" id="SSF51126">
    <property type="entry name" value="Pectin lyase-like"/>
    <property type="match status" value="1"/>
</dbReference>
<organism evidence="6 7">
    <name type="scientific">Mucilaginibacter boryungensis</name>
    <dbReference type="NCBI Taxonomy" id="768480"/>
    <lineage>
        <taxon>Bacteria</taxon>
        <taxon>Pseudomonadati</taxon>
        <taxon>Bacteroidota</taxon>
        <taxon>Sphingobacteriia</taxon>
        <taxon>Sphingobacteriales</taxon>
        <taxon>Sphingobacteriaceae</taxon>
        <taxon>Mucilaginibacter</taxon>
    </lineage>
</organism>
<accession>A0ABR9XN24</accession>
<feature type="chain" id="PRO_5045131993" evidence="5">
    <location>
        <begin position="25"/>
        <end position="439"/>
    </location>
</feature>
<dbReference type="InterPro" id="IPR051801">
    <property type="entry name" value="GH28_Enzymes"/>
</dbReference>
<keyword evidence="5" id="KW-0732">Signal</keyword>
<dbReference type="InterPro" id="IPR000743">
    <property type="entry name" value="Glyco_hydro_28"/>
</dbReference>
<sequence>MNNKLTIAAWLLSSFIATSNLANAHNNTDKYDDPKRYNIAEMGAVGDSKTLNTVAIQAVIDKCAKNGGGTVVIPKGIFLSGSIFIKQGVNIEMLEGSVLKGSTDIKDYPKSSTRIEGHFEEWPSALINADKITHLRITGKGVLDGSGQPFWKEFYSKRSADPKTTNLSVPRPRLALIQNCKDVKIDGIAFTNSGFWNLHLYRCSNLTVNNCRFVAPDGKVPDDHAPSSDGIDVDSSQDITISNSFFSVGDDDIALKGSKGPFAMQDKDSPPVERIYIHDCVFEAGGGIMTCGSEATLVRDVKIERCITRKPVVMRLKLRPDTPQQYENISISDITMENGSAIFNVAPWSQYFDLKGQAPPTSIVRNIKISNIKGSCASLGKIVGNPGATTFGDISLSNVNVTAKNTTFDRDDFKGLVFENVVVNGIAMPTPEPTAKAVK</sequence>
<dbReference type="PANTHER" id="PTHR31339:SF9">
    <property type="entry name" value="PLASMIN AND FIBRONECTIN-BINDING PROTEIN A"/>
    <property type="match status" value="1"/>
</dbReference>
<keyword evidence="3 4" id="KW-0326">Glycosidase</keyword>
<proteinExistence type="inferred from homology"/>
<dbReference type="Pfam" id="PF00295">
    <property type="entry name" value="Glyco_hydro_28"/>
    <property type="match status" value="1"/>
</dbReference>
<feature type="signal peptide" evidence="5">
    <location>
        <begin position="1"/>
        <end position="24"/>
    </location>
</feature>
<evidence type="ECO:0000313" key="6">
    <source>
        <dbReference type="EMBL" id="MBE9668783.1"/>
    </source>
</evidence>